<dbReference type="Proteomes" id="UP000030445">
    <property type="component" value="Unassembled WGS sequence"/>
</dbReference>
<sequence length="38" mass="4507">MKFTNDFSIGISIAFLIQIRISNKNNVENTQKKRFRFS</sequence>
<name>A0A0A2A9N5_PROMR</name>
<evidence type="ECO:0000313" key="2">
    <source>
        <dbReference type="Proteomes" id="UP000030445"/>
    </source>
</evidence>
<proteinExistence type="predicted"/>
<protein>
    <submittedName>
        <fullName evidence="1">Uncharacterized protein</fullName>
    </submittedName>
</protein>
<organism evidence="1 2">
    <name type="scientific">Prochlorococcus marinus str. MIT 9302</name>
    <dbReference type="NCBI Taxonomy" id="74545"/>
    <lineage>
        <taxon>Bacteria</taxon>
        <taxon>Bacillati</taxon>
        <taxon>Cyanobacteriota</taxon>
        <taxon>Cyanophyceae</taxon>
        <taxon>Synechococcales</taxon>
        <taxon>Prochlorococcaceae</taxon>
        <taxon>Prochlorococcus</taxon>
    </lineage>
</organism>
<dbReference type="AlphaFoldDB" id="A0A0A2A9N5"/>
<comment type="caution">
    <text evidence="1">The sequence shown here is derived from an EMBL/GenBank/DDBJ whole genome shotgun (WGS) entry which is preliminary data.</text>
</comment>
<gene>
    <name evidence="1" type="ORF">EU96_1769</name>
</gene>
<reference evidence="2" key="1">
    <citation type="journal article" date="2014" name="Sci. Data">
        <title>Genomes of diverse isolates of the marine cyanobacterium Prochlorococcus.</title>
        <authorList>
            <person name="Biller S."/>
            <person name="Berube P."/>
            <person name="Thompson J."/>
            <person name="Kelly L."/>
            <person name="Roggensack S."/>
            <person name="Awad L."/>
            <person name="Roache-Johnson K."/>
            <person name="Ding H."/>
            <person name="Giovannoni S.J."/>
            <person name="Moore L.R."/>
            <person name="Chisholm S.W."/>
        </authorList>
    </citation>
    <scope>NUCLEOTIDE SEQUENCE [LARGE SCALE GENOMIC DNA]</scope>
    <source>
        <strain evidence="2">MIT 9302</strain>
    </source>
</reference>
<evidence type="ECO:0000313" key="1">
    <source>
        <dbReference type="EMBL" id="KGF97128.1"/>
    </source>
</evidence>
<accession>A0A0A2A9N5</accession>
<dbReference type="EMBL" id="JNAM01000011">
    <property type="protein sequence ID" value="KGF97128.1"/>
    <property type="molecule type" value="Genomic_DNA"/>
</dbReference>